<dbReference type="EMBL" id="VSSQ01013470">
    <property type="protein sequence ID" value="MPM51558.1"/>
    <property type="molecule type" value="Genomic_DNA"/>
</dbReference>
<organism evidence="2">
    <name type="scientific">bioreactor metagenome</name>
    <dbReference type="NCBI Taxonomy" id="1076179"/>
    <lineage>
        <taxon>unclassified sequences</taxon>
        <taxon>metagenomes</taxon>
        <taxon>ecological metagenomes</taxon>
    </lineage>
</organism>
<name>A0A645AFR6_9ZZZZ</name>
<accession>A0A645AFR6</accession>
<evidence type="ECO:0000256" key="1">
    <source>
        <dbReference type="SAM" id="MobiDB-lite"/>
    </source>
</evidence>
<proteinExistence type="predicted"/>
<evidence type="ECO:0000313" key="2">
    <source>
        <dbReference type="EMBL" id="MPM51558.1"/>
    </source>
</evidence>
<gene>
    <name evidence="2" type="ORF">SDC9_98307</name>
</gene>
<feature type="region of interest" description="Disordered" evidence="1">
    <location>
        <begin position="98"/>
        <end position="157"/>
    </location>
</feature>
<dbReference type="AlphaFoldDB" id="A0A645AFR6"/>
<feature type="region of interest" description="Disordered" evidence="1">
    <location>
        <begin position="18"/>
        <end position="40"/>
    </location>
</feature>
<sequence length="157" mass="17579">MGHNGERSPRLLRRQLEQRQSHADLSGRAGRGKRVGSRRGEFRAHAASVVGDGYRKPRSRLLQRNLNARRPRLDGVLRNIQNVERKFLHINILPFKPVGTDRRDTFAPSTCPVKNRSARRGLAAPLRPPGSSAPAGIRGLQSPRGDARPRKRSFAFP</sequence>
<reference evidence="2" key="1">
    <citation type="submission" date="2019-08" db="EMBL/GenBank/DDBJ databases">
        <authorList>
            <person name="Kucharzyk K."/>
            <person name="Murdoch R.W."/>
            <person name="Higgins S."/>
            <person name="Loffler F."/>
        </authorList>
    </citation>
    <scope>NUCLEOTIDE SEQUENCE</scope>
</reference>
<comment type="caution">
    <text evidence="2">The sequence shown here is derived from an EMBL/GenBank/DDBJ whole genome shotgun (WGS) entry which is preliminary data.</text>
</comment>
<protein>
    <submittedName>
        <fullName evidence="2">Uncharacterized protein</fullName>
    </submittedName>
</protein>